<feature type="compositionally biased region" description="Polar residues" evidence="2">
    <location>
        <begin position="145"/>
        <end position="164"/>
    </location>
</feature>
<accession>A0AAD1U774</accession>
<keyword evidence="4" id="KW-1185">Reference proteome</keyword>
<feature type="region of interest" description="Disordered" evidence="2">
    <location>
        <begin position="388"/>
        <end position="417"/>
    </location>
</feature>
<sequence>MNNNVLEEVLNGENKLPQLTHKRKLRLRGYRSSRNTSDRTMVNKPQIGLHRIGNQNLEDLEKKLKNLDTEKLFSQLKVNPKPIELKKKLFMSKNTSQTEPISLKKISISSKTCEKVPRESTFGSLRRVNKHQLTEKKFPHAGKPINSSPVVQLSTRSTRAQRQSEILRERRKKMLSIFDSVLDSSRLKNYYRNTKRDNSISYRIDDKNIAEQNIIVNNKIKINGSKIHKCKYTVTHTQADAYEESMEDSSREGQNTTLEDIKGCIDRINVVKHSRYGGKFTTIVNQLPLKIDDSKHKSVRNNGALTQTINIKCGPSKESKFSMKVNIAKSTESFSNSSPSPRRCRKNNDKLDQRITIFDIQAQTRRIKNNKSKSINCTSVRGPIFTQDTYKNSVNRKSRNSNKSSSEYTEPEDDSGICNIQPIYTKKSIVKKKKLPTFRQKKTSKSYLSYLPSLRPHQSQNEISSPSHRIPKVAETSRKRPEVL</sequence>
<dbReference type="EMBL" id="CAMPGE010003059">
    <property type="protein sequence ID" value="CAI2361882.1"/>
    <property type="molecule type" value="Genomic_DNA"/>
</dbReference>
<evidence type="ECO:0000256" key="1">
    <source>
        <dbReference type="SAM" id="Coils"/>
    </source>
</evidence>
<reference evidence="3" key="1">
    <citation type="submission" date="2023-07" db="EMBL/GenBank/DDBJ databases">
        <authorList>
            <consortium name="AG Swart"/>
            <person name="Singh M."/>
            <person name="Singh A."/>
            <person name="Seah K."/>
            <person name="Emmerich C."/>
        </authorList>
    </citation>
    <scope>NUCLEOTIDE SEQUENCE</scope>
    <source>
        <strain evidence="3">DP1</strain>
    </source>
</reference>
<feature type="compositionally biased region" description="Polar residues" evidence="2">
    <location>
        <begin position="456"/>
        <end position="467"/>
    </location>
</feature>
<dbReference type="Proteomes" id="UP001295684">
    <property type="component" value="Unassembled WGS sequence"/>
</dbReference>
<evidence type="ECO:0000313" key="4">
    <source>
        <dbReference type="Proteomes" id="UP001295684"/>
    </source>
</evidence>
<gene>
    <name evidence="3" type="ORF">ECRASSUSDP1_LOCUS3197</name>
</gene>
<keyword evidence="1" id="KW-0175">Coiled coil</keyword>
<proteinExistence type="predicted"/>
<protein>
    <submittedName>
        <fullName evidence="3">Uncharacterized protein</fullName>
    </submittedName>
</protein>
<feature type="compositionally biased region" description="Basic and acidic residues" evidence="2">
    <location>
        <begin position="475"/>
        <end position="484"/>
    </location>
</feature>
<feature type="coiled-coil region" evidence="1">
    <location>
        <begin position="50"/>
        <end position="77"/>
    </location>
</feature>
<feature type="region of interest" description="Disordered" evidence="2">
    <location>
        <begin position="139"/>
        <end position="164"/>
    </location>
</feature>
<evidence type="ECO:0000313" key="3">
    <source>
        <dbReference type="EMBL" id="CAI2361882.1"/>
    </source>
</evidence>
<organism evidence="3 4">
    <name type="scientific">Euplotes crassus</name>
    <dbReference type="NCBI Taxonomy" id="5936"/>
    <lineage>
        <taxon>Eukaryota</taxon>
        <taxon>Sar</taxon>
        <taxon>Alveolata</taxon>
        <taxon>Ciliophora</taxon>
        <taxon>Intramacronucleata</taxon>
        <taxon>Spirotrichea</taxon>
        <taxon>Hypotrichia</taxon>
        <taxon>Euplotida</taxon>
        <taxon>Euplotidae</taxon>
        <taxon>Moneuplotes</taxon>
    </lineage>
</organism>
<comment type="caution">
    <text evidence="3">The sequence shown here is derived from an EMBL/GenBank/DDBJ whole genome shotgun (WGS) entry which is preliminary data.</text>
</comment>
<name>A0AAD1U774_EUPCR</name>
<evidence type="ECO:0000256" key="2">
    <source>
        <dbReference type="SAM" id="MobiDB-lite"/>
    </source>
</evidence>
<dbReference type="AlphaFoldDB" id="A0AAD1U774"/>
<feature type="region of interest" description="Disordered" evidence="2">
    <location>
        <begin position="436"/>
        <end position="484"/>
    </location>
</feature>